<dbReference type="GO" id="GO:0016705">
    <property type="term" value="F:oxidoreductase activity, acting on paired donors, with incorporation or reduction of molecular oxygen"/>
    <property type="evidence" value="ECO:0007669"/>
    <property type="project" value="InterPro"/>
</dbReference>
<comment type="similarity">
    <text evidence="1">Belongs to the cytochrome P450 family.</text>
</comment>
<keyword evidence="4" id="KW-0408">Iron</keyword>
<feature type="region of interest" description="Disordered" evidence="5">
    <location>
        <begin position="373"/>
        <end position="410"/>
    </location>
</feature>
<dbReference type="PRINTS" id="PR00465">
    <property type="entry name" value="EP450IV"/>
</dbReference>
<evidence type="ECO:0000256" key="3">
    <source>
        <dbReference type="ARBA" id="ARBA00022723"/>
    </source>
</evidence>
<evidence type="ECO:0000256" key="6">
    <source>
        <dbReference type="SAM" id="SignalP"/>
    </source>
</evidence>
<dbReference type="InterPro" id="IPR002403">
    <property type="entry name" value="Cyt_P450_E_grp-IV"/>
</dbReference>
<evidence type="ECO:0000256" key="2">
    <source>
        <dbReference type="ARBA" id="ARBA00022617"/>
    </source>
</evidence>
<reference evidence="7" key="1">
    <citation type="submission" date="2021-01" db="EMBL/GenBank/DDBJ databases">
        <authorList>
            <person name="Corre E."/>
            <person name="Pelletier E."/>
            <person name="Niang G."/>
            <person name="Scheremetjew M."/>
            <person name="Finn R."/>
            <person name="Kale V."/>
            <person name="Holt S."/>
            <person name="Cochrane G."/>
            <person name="Meng A."/>
            <person name="Brown T."/>
            <person name="Cohen L."/>
        </authorList>
    </citation>
    <scope>NUCLEOTIDE SEQUENCE</scope>
    <source>
        <strain evidence="7">379</strain>
    </source>
</reference>
<dbReference type="InterPro" id="IPR050529">
    <property type="entry name" value="CYP450_sterol_14alpha_dmase"/>
</dbReference>
<dbReference type="AlphaFoldDB" id="A0A7S3TNL8"/>
<evidence type="ECO:0000256" key="5">
    <source>
        <dbReference type="SAM" id="MobiDB-lite"/>
    </source>
</evidence>
<keyword evidence="6" id="KW-0732">Signal</keyword>
<dbReference type="GO" id="GO:0004497">
    <property type="term" value="F:monooxygenase activity"/>
    <property type="evidence" value="ECO:0007669"/>
    <property type="project" value="InterPro"/>
</dbReference>
<keyword evidence="3" id="KW-0479">Metal-binding</keyword>
<dbReference type="Pfam" id="PF00067">
    <property type="entry name" value="p450"/>
    <property type="match status" value="2"/>
</dbReference>
<proteinExistence type="inferred from homology"/>
<keyword evidence="2" id="KW-0349">Heme</keyword>
<evidence type="ECO:0000313" key="7">
    <source>
        <dbReference type="EMBL" id="CAE0589740.1"/>
    </source>
</evidence>
<evidence type="ECO:0008006" key="8">
    <source>
        <dbReference type="Google" id="ProtNLM"/>
    </source>
</evidence>
<name>A0A7S3TNL8_EMIHU</name>
<dbReference type="InterPro" id="IPR001128">
    <property type="entry name" value="Cyt_P450"/>
</dbReference>
<dbReference type="PANTHER" id="PTHR24304">
    <property type="entry name" value="CYTOCHROME P450 FAMILY 7"/>
    <property type="match status" value="1"/>
</dbReference>
<sequence length="489" mass="53370">MPAAAAAAALAVACALYGLLPPPAALPAQPPLAPPLVSGGLPLLGHLLDFIKGPVGMIDAYRSRYRSMFTIKVGPQRITFMIGAGPQLQFIKAKDEVLDQAPVYGFTIPVFGNGIVYDSPLEERQQQVKLLVHSMNTKGLEAMVPKMIDEAEEYFREWGNEGEVEIRKVFSELIIMTASSCLMGPEIRENLSSEIARIYHALDGGLTPLSTLWPAAPTQKHKERDEARAEMVAIFSKIIANRRSGAVQSDDFLQKIIDFRYKDEVDGSGKVVKEGRGFTDSEVTGWLIVLLFAGQHTSSITATWLGAMLLSNKEAMADCLAEQRARVPDEASLTYANLLGMDCMRRAITETLRLYPPLILLMRQVMPDAGLQVARDAPSSRRGGAGRGRGLTNARASTTRSSPLSQVGEHTIPKGDVVGLCAPASNLDPRYWPDATAFRPSRYLPDASNEAMFDSRSVGHGMMQGFLLSWNGLIEVLGRGESRPSLRMR</sequence>
<dbReference type="GO" id="GO:0005506">
    <property type="term" value="F:iron ion binding"/>
    <property type="evidence" value="ECO:0007669"/>
    <property type="project" value="InterPro"/>
</dbReference>
<gene>
    <name evidence="7" type="ORF">EHUX00137_LOCUS41640</name>
</gene>
<protein>
    <recommendedName>
        <fullName evidence="8">Cytochrome P450</fullName>
    </recommendedName>
</protein>
<feature type="chain" id="PRO_5031554579" description="Cytochrome P450" evidence="6">
    <location>
        <begin position="28"/>
        <end position="489"/>
    </location>
</feature>
<feature type="signal peptide" evidence="6">
    <location>
        <begin position="1"/>
        <end position="27"/>
    </location>
</feature>
<dbReference type="InterPro" id="IPR036396">
    <property type="entry name" value="Cyt_P450_sf"/>
</dbReference>
<organism evidence="7">
    <name type="scientific">Emiliania huxleyi</name>
    <name type="common">Coccolithophore</name>
    <name type="synonym">Pontosphaera huxleyi</name>
    <dbReference type="NCBI Taxonomy" id="2903"/>
    <lineage>
        <taxon>Eukaryota</taxon>
        <taxon>Haptista</taxon>
        <taxon>Haptophyta</taxon>
        <taxon>Prymnesiophyceae</taxon>
        <taxon>Isochrysidales</taxon>
        <taxon>Noelaerhabdaceae</taxon>
        <taxon>Emiliania</taxon>
    </lineage>
</organism>
<evidence type="ECO:0000256" key="1">
    <source>
        <dbReference type="ARBA" id="ARBA00010617"/>
    </source>
</evidence>
<evidence type="ECO:0000256" key="4">
    <source>
        <dbReference type="ARBA" id="ARBA00023004"/>
    </source>
</evidence>
<dbReference type="SUPFAM" id="SSF48264">
    <property type="entry name" value="Cytochrome P450"/>
    <property type="match status" value="1"/>
</dbReference>
<dbReference type="EMBL" id="HBIR01053434">
    <property type="protein sequence ID" value="CAE0589740.1"/>
    <property type="molecule type" value="Transcribed_RNA"/>
</dbReference>
<dbReference type="PANTHER" id="PTHR24304:SF2">
    <property type="entry name" value="24-HYDROXYCHOLESTEROL 7-ALPHA-HYDROXYLASE"/>
    <property type="match status" value="1"/>
</dbReference>
<dbReference type="Gene3D" id="1.10.630.10">
    <property type="entry name" value="Cytochrome P450"/>
    <property type="match status" value="1"/>
</dbReference>
<dbReference type="GO" id="GO:0020037">
    <property type="term" value="F:heme binding"/>
    <property type="evidence" value="ECO:0007669"/>
    <property type="project" value="InterPro"/>
</dbReference>
<accession>A0A7S3TNL8</accession>